<dbReference type="RefSeq" id="XP_025364070.1">
    <property type="nucleotide sequence ID" value="XM_025503218.1"/>
</dbReference>
<feature type="compositionally biased region" description="Low complexity" evidence="1">
    <location>
        <begin position="35"/>
        <end position="46"/>
    </location>
</feature>
<dbReference type="PANTHER" id="PTHR47260">
    <property type="entry name" value="UPF0644 PROTEIN PB2B4.06"/>
    <property type="match status" value="1"/>
</dbReference>
<evidence type="ECO:0000313" key="2">
    <source>
        <dbReference type="EMBL" id="PWN29458.1"/>
    </source>
</evidence>
<gene>
    <name evidence="2" type="ORF">BDZ90DRAFT_109725</name>
</gene>
<reference evidence="2 3" key="1">
    <citation type="journal article" date="2018" name="Mol. Biol. Evol.">
        <title>Broad Genomic Sampling Reveals a Smut Pathogenic Ancestry of the Fungal Clade Ustilaginomycotina.</title>
        <authorList>
            <person name="Kijpornyongpan T."/>
            <person name="Mondo S.J."/>
            <person name="Barry K."/>
            <person name="Sandor L."/>
            <person name="Lee J."/>
            <person name="Lipzen A."/>
            <person name="Pangilinan J."/>
            <person name="LaButti K."/>
            <person name="Hainaut M."/>
            <person name="Henrissat B."/>
            <person name="Grigoriev I.V."/>
            <person name="Spatafora J.W."/>
            <person name="Aime M.C."/>
        </authorList>
    </citation>
    <scope>NUCLEOTIDE SEQUENCE [LARGE SCALE GENOMIC DNA]</scope>
    <source>
        <strain evidence="2 3">MCA 5214</strain>
    </source>
</reference>
<sequence length="311" mass="32875">MIATRPLLQGSTAGLLTAAASPTARSGRRRLLNEGRGSTTSQSSRRALTSSVPRTAPQVSSPSASSTRGSVAEQLEDDEAYSARIEASLFSLPLVQKLIALSTTDASASSSSSRPPIFKMHRPYGGVPPTSLQHHMTAGLMRKRTGFATLPLCFSPVGDSDGSDSISGSSAAPVSQTSSSLNPRRTYTIYHLGPSLCGHPSIIHGGLISTLFDEALAIPGFAAFTRTRVGLTASLEVRYKQFVEPHRFVVIEAGLEEGSEGKGGRKAMVSGEMRYADEEDGKVLAEGKALFVEPRDEKLVAMLRSSPNATP</sequence>
<dbReference type="InterPro" id="IPR052061">
    <property type="entry name" value="PTE-AB_protein"/>
</dbReference>
<feature type="compositionally biased region" description="Polar residues" evidence="1">
    <location>
        <begin position="47"/>
        <end position="69"/>
    </location>
</feature>
<dbReference type="PANTHER" id="PTHR47260:SF1">
    <property type="entry name" value="UPF0644 PROTEIN PB2B4.06"/>
    <property type="match status" value="1"/>
</dbReference>
<dbReference type="CDD" id="cd03443">
    <property type="entry name" value="PaaI_thioesterase"/>
    <property type="match status" value="1"/>
</dbReference>
<name>A0A316UXF7_9BASI</name>
<evidence type="ECO:0000256" key="1">
    <source>
        <dbReference type="SAM" id="MobiDB-lite"/>
    </source>
</evidence>
<feature type="region of interest" description="Disordered" evidence="1">
    <location>
        <begin position="18"/>
        <end position="75"/>
    </location>
</feature>
<evidence type="ECO:0000313" key="3">
    <source>
        <dbReference type="Proteomes" id="UP000245884"/>
    </source>
</evidence>
<dbReference type="Gene3D" id="3.10.129.10">
    <property type="entry name" value="Hotdog Thioesterase"/>
    <property type="match status" value="1"/>
</dbReference>
<dbReference type="Proteomes" id="UP000245884">
    <property type="component" value="Unassembled WGS sequence"/>
</dbReference>
<dbReference type="OrthoDB" id="506431at2759"/>
<proteinExistence type="predicted"/>
<dbReference type="EMBL" id="KZ819663">
    <property type="protein sequence ID" value="PWN29458.1"/>
    <property type="molecule type" value="Genomic_DNA"/>
</dbReference>
<protein>
    <recommendedName>
        <fullName evidence="4">Thioesterase domain-containing protein</fullName>
    </recommendedName>
</protein>
<dbReference type="GeneID" id="37025041"/>
<keyword evidence="3" id="KW-1185">Reference proteome</keyword>
<dbReference type="InterPro" id="IPR029069">
    <property type="entry name" value="HotDog_dom_sf"/>
</dbReference>
<dbReference type="SUPFAM" id="SSF54637">
    <property type="entry name" value="Thioesterase/thiol ester dehydrase-isomerase"/>
    <property type="match status" value="1"/>
</dbReference>
<dbReference type="AlphaFoldDB" id="A0A316UXF7"/>
<organism evidence="2 3">
    <name type="scientific">Jaminaea rosea</name>
    <dbReference type="NCBI Taxonomy" id="1569628"/>
    <lineage>
        <taxon>Eukaryota</taxon>
        <taxon>Fungi</taxon>
        <taxon>Dikarya</taxon>
        <taxon>Basidiomycota</taxon>
        <taxon>Ustilaginomycotina</taxon>
        <taxon>Exobasidiomycetes</taxon>
        <taxon>Microstromatales</taxon>
        <taxon>Microstromatales incertae sedis</taxon>
        <taxon>Jaminaea</taxon>
    </lineage>
</organism>
<dbReference type="STRING" id="1569628.A0A316UXF7"/>
<evidence type="ECO:0008006" key="4">
    <source>
        <dbReference type="Google" id="ProtNLM"/>
    </source>
</evidence>
<accession>A0A316UXF7</accession>